<accession>A0ABS9DQ12</accession>
<comment type="caution">
    <text evidence="2">The sequence shown here is derived from an EMBL/GenBank/DDBJ whole genome shotgun (WGS) entry which is preliminary data.</text>
</comment>
<evidence type="ECO:0000313" key="2">
    <source>
        <dbReference type="EMBL" id="MCF3941307.1"/>
    </source>
</evidence>
<evidence type="ECO:0008006" key="4">
    <source>
        <dbReference type="Google" id="ProtNLM"/>
    </source>
</evidence>
<dbReference type="RefSeq" id="WP_235726186.1">
    <property type="nucleotide sequence ID" value="NZ_JAKGCU010000038.1"/>
</dbReference>
<dbReference type="EMBL" id="JAKGCU010000038">
    <property type="protein sequence ID" value="MCF3941307.1"/>
    <property type="molecule type" value="Genomic_DNA"/>
</dbReference>
<dbReference type="Proteomes" id="UP001108089">
    <property type="component" value="Unassembled WGS sequence"/>
</dbReference>
<gene>
    <name evidence="2" type="ORF">L1892_23340</name>
</gene>
<proteinExistence type="predicted"/>
<name>A0ABS9DQ12_9ACTN</name>
<evidence type="ECO:0000256" key="1">
    <source>
        <dbReference type="SAM" id="MobiDB-lite"/>
    </source>
</evidence>
<evidence type="ECO:0000313" key="3">
    <source>
        <dbReference type="Proteomes" id="UP001108089"/>
    </source>
</evidence>
<keyword evidence="3" id="KW-1185">Reference proteome</keyword>
<feature type="region of interest" description="Disordered" evidence="1">
    <location>
        <begin position="1"/>
        <end position="22"/>
    </location>
</feature>
<protein>
    <recommendedName>
        <fullName evidence="4">Minor tail protein</fullName>
    </recommendedName>
</protein>
<reference evidence="2" key="1">
    <citation type="submission" date="2022-01" db="EMBL/GenBank/DDBJ databases">
        <title>Gordonia xiamenensis sp. nov., isolated from surface seawater in Xiamen.</title>
        <authorList>
            <person name="He Y.F."/>
        </authorList>
    </citation>
    <scope>NUCLEOTIDE SEQUENCE</scope>
    <source>
        <strain evidence="2">GW1C4-4</strain>
    </source>
</reference>
<organism evidence="2 3">
    <name type="scientific">Gordonia tangerina</name>
    <dbReference type="NCBI Taxonomy" id="2911060"/>
    <lineage>
        <taxon>Bacteria</taxon>
        <taxon>Bacillati</taxon>
        <taxon>Actinomycetota</taxon>
        <taxon>Actinomycetes</taxon>
        <taxon>Mycobacteriales</taxon>
        <taxon>Gordoniaceae</taxon>
        <taxon>Gordonia</taxon>
    </lineage>
</organism>
<sequence>MPFESTTPADLPQGVSAPSQLGSALQDQSKAKFKSLAASRFPSVVNGTSAGNPADVAGPLGFVVDLFAGFAQNVAQSDPAAIQGPDDLHELVTDFFDGLPLVGVLIDIRDAMMGNYEGDDPVLQAIDSFMGSLAGLVNTVQDFVHSLVDAILQAIRGIPVVGGTLADIIADVGNLNDTAVTAHSAATAAEANTATLAENINSATTGGSAGGSGAIADAFDTIASIFGIADAAQKTAMAAQQQLQDITESTPEGGFSWSTIFAGSDGAALSGTDWPTGSSQIVIRGDDGYVGIQSGSANGVYHKLSAYSYVTDTQSVSTVLGDRPPLAPGYDTGLCLRCNSDMTTGAYCLVDRESVMVGKFTRSGSSWTYTPFTTQSIGIGQGDIIRFRASGDNYFVQVNGITRVSVTDTGATVAQGASYRRAGFLQQRGTQAFLTVDSFRMASFAMSDWVPAGAGVTAASWRLRRGSGDEVGLSVGAGGQSVMPSGFYTVEDLASAVTVTDLGTGQVTITESGWYEISASSINRDDSSDASTTSVGSVRSYHRTADAYRPTLWVLYVDGTAIAGPIMSGVPTTVYLAAGQVVRPGVSASWPLTPATAGGDSSTYYMVGGVSAISGVSGSPSASFTGRKVAS</sequence>